<dbReference type="InterPro" id="IPR001117">
    <property type="entry name" value="Cu-oxidase_2nd"/>
</dbReference>
<evidence type="ECO:0000256" key="3">
    <source>
        <dbReference type="ARBA" id="ARBA00023002"/>
    </source>
</evidence>
<dbReference type="GO" id="GO:0016491">
    <property type="term" value="F:oxidoreductase activity"/>
    <property type="evidence" value="ECO:0007669"/>
    <property type="project" value="UniProtKB-KW"/>
</dbReference>
<dbReference type="Gene3D" id="2.60.40.420">
    <property type="entry name" value="Cupredoxins - blue copper proteins"/>
    <property type="match status" value="3"/>
</dbReference>
<dbReference type="OrthoDB" id="2121828at2759"/>
<organism evidence="11 12">
    <name type="scientific">Crepidotus variabilis</name>
    <dbReference type="NCBI Taxonomy" id="179855"/>
    <lineage>
        <taxon>Eukaryota</taxon>
        <taxon>Fungi</taxon>
        <taxon>Dikarya</taxon>
        <taxon>Basidiomycota</taxon>
        <taxon>Agaricomycotina</taxon>
        <taxon>Agaricomycetes</taxon>
        <taxon>Agaricomycetidae</taxon>
        <taxon>Agaricales</taxon>
        <taxon>Agaricineae</taxon>
        <taxon>Crepidotaceae</taxon>
        <taxon>Crepidotus</taxon>
    </lineage>
</organism>
<evidence type="ECO:0000259" key="9">
    <source>
        <dbReference type="Pfam" id="PF07731"/>
    </source>
</evidence>
<feature type="signal peptide" evidence="7">
    <location>
        <begin position="1"/>
        <end position="21"/>
    </location>
</feature>
<feature type="chain" id="PRO_5040375777" evidence="7">
    <location>
        <begin position="22"/>
        <end position="549"/>
    </location>
</feature>
<dbReference type="InterPro" id="IPR008972">
    <property type="entry name" value="Cupredoxin"/>
</dbReference>
<dbReference type="AlphaFoldDB" id="A0A9P6JLI0"/>
<evidence type="ECO:0000256" key="4">
    <source>
        <dbReference type="ARBA" id="ARBA00023008"/>
    </source>
</evidence>
<name>A0A9P6JLI0_9AGAR</name>
<dbReference type="FunFam" id="2.60.40.420:FF:000045">
    <property type="entry name" value="Laccase 2"/>
    <property type="match status" value="1"/>
</dbReference>
<dbReference type="SUPFAM" id="SSF49503">
    <property type="entry name" value="Cupredoxins"/>
    <property type="match status" value="3"/>
</dbReference>
<dbReference type="PANTHER" id="PTHR11709">
    <property type="entry name" value="MULTI-COPPER OXIDASE"/>
    <property type="match status" value="1"/>
</dbReference>
<reference evidence="11" key="1">
    <citation type="submission" date="2020-11" db="EMBL/GenBank/DDBJ databases">
        <authorList>
            <consortium name="DOE Joint Genome Institute"/>
            <person name="Ahrendt S."/>
            <person name="Riley R."/>
            <person name="Andreopoulos W."/>
            <person name="Labutti K."/>
            <person name="Pangilinan J."/>
            <person name="Ruiz-Duenas F.J."/>
            <person name="Barrasa J.M."/>
            <person name="Sanchez-Garcia M."/>
            <person name="Camarero S."/>
            <person name="Miyauchi S."/>
            <person name="Serrano A."/>
            <person name="Linde D."/>
            <person name="Babiker R."/>
            <person name="Drula E."/>
            <person name="Ayuso-Fernandez I."/>
            <person name="Pacheco R."/>
            <person name="Padilla G."/>
            <person name="Ferreira P."/>
            <person name="Barriuso J."/>
            <person name="Kellner H."/>
            <person name="Castanera R."/>
            <person name="Alfaro M."/>
            <person name="Ramirez L."/>
            <person name="Pisabarro A.G."/>
            <person name="Kuo A."/>
            <person name="Tritt A."/>
            <person name="Lipzen A."/>
            <person name="He G."/>
            <person name="Yan M."/>
            <person name="Ng V."/>
            <person name="Cullen D."/>
            <person name="Martin F."/>
            <person name="Rosso M.-N."/>
            <person name="Henrissat B."/>
            <person name="Hibbett D."/>
            <person name="Martinez A.T."/>
            <person name="Grigoriev I.V."/>
        </authorList>
    </citation>
    <scope>NUCLEOTIDE SEQUENCE</scope>
    <source>
        <strain evidence="11">CBS 506.95</strain>
    </source>
</reference>
<dbReference type="InterPro" id="IPR011707">
    <property type="entry name" value="Cu-oxidase-like_N"/>
</dbReference>
<dbReference type="PROSITE" id="PS00079">
    <property type="entry name" value="MULTICOPPER_OXIDASE1"/>
    <property type="match status" value="2"/>
</dbReference>
<evidence type="ECO:0000259" key="10">
    <source>
        <dbReference type="Pfam" id="PF07732"/>
    </source>
</evidence>
<dbReference type="PROSITE" id="PS00080">
    <property type="entry name" value="MULTICOPPER_OXIDASE2"/>
    <property type="match status" value="1"/>
</dbReference>
<feature type="domain" description="Plastocyanin-like" evidence="9">
    <location>
        <begin position="382"/>
        <end position="506"/>
    </location>
</feature>
<dbReference type="PANTHER" id="PTHR11709:SF511">
    <property type="entry name" value="LACCASE"/>
    <property type="match status" value="1"/>
</dbReference>
<dbReference type="InterPro" id="IPR045087">
    <property type="entry name" value="Cu-oxidase_fam"/>
</dbReference>
<dbReference type="Proteomes" id="UP000807306">
    <property type="component" value="Unassembled WGS sequence"/>
</dbReference>
<dbReference type="InterPro" id="IPR033138">
    <property type="entry name" value="Cu_oxidase_CS"/>
</dbReference>
<protein>
    <submittedName>
        <fullName evidence="11">Laccase 1</fullName>
    </submittedName>
</protein>
<comment type="caution">
    <text evidence="11">The sequence shown here is derived from an EMBL/GenBank/DDBJ whole genome shotgun (WGS) entry which is preliminary data.</text>
</comment>
<keyword evidence="6" id="KW-0325">Glycoprotein</keyword>
<evidence type="ECO:0000256" key="6">
    <source>
        <dbReference type="ARBA" id="ARBA00023180"/>
    </source>
</evidence>
<dbReference type="InterPro" id="IPR011706">
    <property type="entry name" value="Cu-oxidase_C"/>
</dbReference>
<keyword evidence="2" id="KW-0479">Metal-binding</keyword>
<evidence type="ECO:0000313" key="12">
    <source>
        <dbReference type="Proteomes" id="UP000807306"/>
    </source>
</evidence>
<evidence type="ECO:0000256" key="7">
    <source>
        <dbReference type="SAM" id="SignalP"/>
    </source>
</evidence>
<evidence type="ECO:0000256" key="2">
    <source>
        <dbReference type="ARBA" id="ARBA00022723"/>
    </source>
</evidence>
<dbReference type="CDD" id="cd13856">
    <property type="entry name" value="CuRO_1_Tv-LCC_like"/>
    <property type="match status" value="1"/>
</dbReference>
<evidence type="ECO:0000313" key="11">
    <source>
        <dbReference type="EMBL" id="KAF9524750.1"/>
    </source>
</evidence>
<keyword evidence="7" id="KW-0732">Signal</keyword>
<dbReference type="GO" id="GO:0005507">
    <property type="term" value="F:copper ion binding"/>
    <property type="evidence" value="ECO:0007669"/>
    <property type="project" value="InterPro"/>
</dbReference>
<dbReference type="Pfam" id="PF00394">
    <property type="entry name" value="Cu-oxidase"/>
    <property type="match status" value="1"/>
</dbReference>
<evidence type="ECO:0000256" key="5">
    <source>
        <dbReference type="ARBA" id="ARBA00023157"/>
    </source>
</evidence>
<evidence type="ECO:0000259" key="8">
    <source>
        <dbReference type="Pfam" id="PF00394"/>
    </source>
</evidence>
<dbReference type="Pfam" id="PF07732">
    <property type="entry name" value="Cu-oxidase_3"/>
    <property type="match status" value="1"/>
</dbReference>
<sequence>MLILRIHQIIAVFSFFGSSLAAIGPVATLEISNNVVSPDGSSRSSVVAGGTHPGPLITGQTGDRFQLNVVNRLTDDTMLRSTSIHWHGILQKGSAWADGPAGVSQCPISPGHSFQYQFDVGKQAGTYWYHSHLGTQYCDGLRGPLVIYDKNDPYRNSYDVDNESTVITLGEWYQIPTGSLNGIPLGNSTLINGKGRYPAGPQADLTIINVEKYRRYRFRLISIACDPNYEFSIDGHNLTIIEADGEYTEKYTVDRLKIFAGQRYSFILEANQDIDNYWIRALPNSLFGWGSTGTTPPPEPFAGGLHSAILRYKGAPPNEPSTQSLDEPKDLKETDLHALIDPKAPGQPSIGGADFSLNLLPSFDFGTKHFTINGHSFLNATNLPVLLQILRGTLDANDILPKGSVYNLKRGQVVELTIPNTGGAVGGPHPFHLHGHSFSVVRSAGSNITNYHNPVRRDVVSIGDPNTQGNSNVTIRFVADNAGPWILHCHIDFHLEAGLAVVFAEDAPNIKAKNPVPAAWDKLCPIYNSLPASATSVRPLQTEAKISFV</sequence>
<comment type="similarity">
    <text evidence="1">Belongs to the multicopper oxidase family.</text>
</comment>
<evidence type="ECO:0000256" key="1">
    <source>
        <dbReference type="ARBA" id="ARBA00010609"/>
    </source>
</evidence>
<accession>A0A9P6JLI0</accession>
<feature type="domain" description="Plastocyanin-like" evidence="10">
    <location>
        <begin position="32"/>
        <end position="151"/>
    </location>
</feature>
<gene>
    <name evidence="11" type="ORF">CPB83DRAFT_860826</name>
</gene>
<dbReference type="InterPro" id="IPR002355">
    <property type="entry name" value="Cu_oxidase_Cu_BS"/>
</dbReference>
<dbReference type="EMBL" id="MU157894">
    <property type="protein sequence ID" value="KAF9524750.1"/>
    <property type="molecule type" value="Genomic_DNA"/>
</dbReference>
<keyword evidence="3" id="KW-0560">Oxidoreductase</keyword>
<keyword evidence="12" id="KW-1185">Reference proteome</keyword>
<keyword evidence="4" id="KW-0186">Copper</keyword>
<proteinExistence type="inferred from homology"/>
<feature type="domain" description="Plastocyanin-like" evidence="8">
    <location>
        <begin position="163"/>
        <end position="315"/>
    </location>
</feature>
<dbReference type="CDD" id="cd13903">
    <property type="entry name" value="CuRO_3_Tv-LCC_like"/>
    <property type="match status" value="1"/>
</dbReference>
<keyword evidence="5" id="KW-1015">Disulfide bond</keyword>
<dbReference type="Pfam" id="PF07731">
    <property type="entry name" value="Cu-oxidase_2"/>
    <property type="match status" value="1"/>
</dbReference>